<feature type="compositionally biased region" description="Acidic residues" evidence="1">
    <location>
        <begin position="295"/>
        <end position="307"/>
    </location>
</feature>
<evidence type="ECO:0000313" key="3">
    <source>
        <dbReference type="Proteomes" id="UP000452235"/>
    </source>
</evidence>
<keyword evidence="3" id="KW-1185">Reference proteome</keyword>
<feature type="compositionally biased region" description="Basic residues" evidence="1">
    <location>
        <begin position="232"/>
        <end position="249"/>
    </location>
</feature>
<evidence type="ECO:0000256" key="1">
    <source>
        <dbReference type="SAM" id="MobiDB-lite"/>
    </source>
</evidence>
<feature type="region of interest" description="Disordered" evidence="1">
    <location>
        <begin position="1"/>
        <end position="133"/>
    </location>
</feature>
<evidence type="ECO:0000313" key="2">
    <source>
        <dbReference type="EMBL" id="GFF18472.1"/>
    </source>
</evidence>
<reference evidence="2 3" key="1">
    <citation type="submission" date="2020-01" db="EMBL/GenBank/DDBJ databases">
        <title>Aspergillus terreus IFO 6365 whole genome shotgun sequence.</title>
        <authorList>
            <person name="Kanamasa S."/>
            <person name="Takahashi H."/>
        </authorList>
    </citation>
    <scope>NUCLEOTIDE SEQUENCE [LARGE SCALE GENOMIC DNA]</scope>
    <source>
        <strain evidence="2 3">IFO 6365</strain>
    </source>
</reference>
<proteinExistence type="predicted"/>
<dbReference type="InterPro" id="IPR018555">
    <property type="entry name" value="C630.06c-like"/>
</dbReference>
<gene>
    <name evidence="2" type="ORF">ATEIFO6365_0008041600</name>
</gene>
<name>A0A5M3Z7R2_ASPTE</name>
<dbReference type="EMBL" id="BLJY01000008">
    <property type="protein sequence ID" value="GFF18472.1"/>
    <property type="molecule type" value="Genomic_DNA"/>
</dbReference>
<comment type="caution">
    <text evidence="2">The sequence shown here is derived from an EMBL/GenBank/DDBJ whole genome shotgun (WGS) entry which is preliminary data.</text>
</comment>
<protein>
    <submittedName>
        <fullName evidence="2">Uncharacterized protein</fullName>
    </submittedName>
</protein>
<feature type="region of interest" description="Disordered" evidence="1">
    <location>
        <begin position="219"/>
        <end position="307"/>
    </location>
</feature>
<accession>A0A5M3Z7R2</accession>
<feature type="compositionally biased region" description="Low complexity" evidence="1">
    <location>
        <begin position="50"/>
        <end position="70"/>
    </location>
</feature>
<organism evidence="2 3">
    <name type="scientific">Aspergillus terreus</name>
    <dbReference type="NCBI Taxonomy" id="33178"/>
    <lineage>
        <taxon>Eukaryota</taxon>
        <taxon>Fungi</taxon>
        <taxon>Dikarya</taxon>
        <taxon>Ascomycota</taxon>
        <taxon>Pezizomycotina</taxon>
        <taxon>Eurotiomycetes</taxon>
        <taxon>Eurotiomycetidae</taxon>
        <taxon>Eurotiales</taxon>
        <taxon>Aspergillaceae</taxon>
        <taxon>Aspergillus</taxon>
        <taxon>Aspergillus subgen. Circumdati</taxon>
    </lineage>
</organism>
<feature type="compositionally biased region" description="Basic and acidic residues" evidence="1">
    <location>
        <begin position="1"/>
        <end position="16"/>
    </location>
</feature>
<feature type="compositionally biased region" description="Basic residues" evidence="1">
    <location>
        <begin position="263"/>
        <end position="277"/>
    </location>
</feature>
<dbReference type="Proteomes" id="UP000452235">
    <property type="component" value="Unassembled WGS sequence"/>
</dbReference>
<sequence>MFELPDAKRVRRDEILSRASTSRSPSPVSDPAPDAHRLLGKLLNLDEYLAPAPAAQANTQNPEPAPQTDTAADEDEEQEFEFRLFSAPAPRKPDAPTSTDTAGAADRDAAKTQKLRIRLRSPSPGEAGLEEGRFVNPSRGWEYYFTTPALLSGPGVGDELTAAAARKRKQFEDVAVTGEQMMGWAQVPWPGCHLPWRVVHLKRHQTKLPRSTGNDTAASAVYVVEPAGREPKSRKKPGKKRRLQLRKRVTAAEEAKQKEAEKRNRKNRERKIKRRQKAREQKAAAAAAQGLEPPAETDQDSSHDEDD</sequence>
<dbReference type="AlphaFoldDB" id="A0A5M3Z7R2"/>
<dbReference type="OrthoDB" id="5425061at2759"/>
<dbReference type="VEuPathDB" id="FungiDB:ATEG_06671"/>
<dbReference type="Pfam" id="PF09428">
    <property type="entry name" value="DUF2011"/>
    <property type="match status" value="1"/>
</dbReference>
<feature type="compositionally biased region" description="Low complexity" evidence="1">
    <location>
        <begin position="22"/>
        <end position="32"/>
    </location>
</feature>
<feature type="compositionally biased region" description="Basic and acidic residues" evidence="1">
    <location>
        <begin position="250"/>
        <end position="262"/>
    </location>
</feature>